<sequence>MKALYTALSESKVGIFESPTGTGKSLSILCGALAWLNEYKASKKCSMETELADLRKESASSVDSGNDWFIKCAQKRVIDQQLREVECRYKALMDKEKKYKDHKENVSRRSVARDAKAKIVSRGTDDITKDAESIAGLLAEINEDQEDIVGDYDSDDETARSIDGDEVSEALTEPKIIYCSRTHSQLTQFVRELKKTVYRDNIRTVTLASRGNLCINDMVMKLGNLSLVNDRCLDMQKASSKPKVTASPEHKRTKKNTAGKCPFYRPQAMESMAMDILTEVQDIEQVVHHARKEKTCPYYSSRYATPDAELVLIPYNILLQKTTREACKLDLKGSVVIIDEAHNLLETISDLHSVCLKLTHLKDVQRVLGEYYNRYHARMSTKNILYIKQVLHVLKCFISYLTGPGKEAVQSDVSTMCTVPTLLDNTGLGAINFFKVASYLEQSQIALKVNSFAKKATVALEKKSENLEAAKLSSFIHSMKKRNSKQFVPMEEASTEQAKDCFVASGNPMITLQEFIHKLSDSSRDGQVLVHKAKCTEHSFLKYLLLSPANNFRDIASEARSIILAGGTMQPTSEFVDQLLIPAGVSPERVMHFSCGHVVAKDNLSVIALGQGPTGRVFEFTFKNKMDPEMIDELGRVLGNVTRVVPGGIVCFFPSYEYERAVSQRWKETGVLEKISTKKHIFHEPLKSSELENTLAQYGQCAKATSGSEPMTGAILFSVVGGKMSEGINFSDDMGRCIVMVGLPFPNAKAPEMSSKMEYLTATYSRTNDGRTAGQAYYESVCMKAVNQSIGRAIRHKDDYAVILLLDHRYQKENITKALPAWMQDSLTLPTKFAPAFAAIQHFFRGRKNLQSVS</sequence>
<dbReference type="GO" id="GO:0005524">
    <property type="term" value="F:ATP binding"/>
    <property type="evidence" value="ECO:0007669"/>
    <property type="project" value="UniProtKB-KW"/>
</dbReference>
<dbReference type="InterPro" id="IPR045028">
    <property type="entry name" value="DinG/Rad3-like"/>
</dbReference>
<evidence type="ECO:0000259" key="14">
    <source>
        <dbReference type="PROSITE" id="PS51193"/>
    </source>
</evidence>
<dbReference type="FunFam" id="3.40.50.300:FF:001250">
    <property type="entry name" value="Putative ATP-dependent RNA helicase DDX11"/>
    <property type="match status" value="1"/>
</dbReference>
<keyword evidence="10" id="KW-0411">Iron-sulfur</keyword>
<evidence type="ECO:0000256" key="3">
    <source>
        <dbReference type="ARBA" id="ARBA00008435"/>
    </source>
</evidence>
<dbReference type="Pfam" id="PF06733">
    <property type="entry name" value="DEAD_2"/>
    <property type="match status" value="1"/>
</dbReference>
<dbReference type="InterPro" id="IPR006555">
    <property type="entry name" value="ATP-dep_Helicase_C"/>
</dbReference>
<dbReference type="InterPro" id="IPR013020">
    <property type="entry name" value="Rad3/Chl1-like"/>
</dbReference>
<evidence type="ECO:0000256" key="1">
    <source>
        <dbReference type="ARBA" id="ARBA00001966"/>
    </source>
</evidence>
<dbReference type="PROSITE" id="PS00690">
    <property type="entry name" value="DEAH_ATP_HELICASE"/>
    <property type="match status" value="1"/>
</dbReference>
<dbReference type="PANTHER" id="PTHR11472">
    <property type="entry name" value="DNA REPAIR DEAD HELICASE RAD3/XP-D SUBFAMILY MEMBER"/>
    <property type="match status" value="1"/>
</dbReference>
<keyword evidence="12" id="KW-0539">Nucleus</keyword>
<comment type="similarity">
    <text evidence="3">Belongs to the DEAD box helicase family. DEAH subfamily. DDX11/CHL1 sub-subfamily.</text>
</comment>
<keyword evidence="5" id="KW-0547">Nucleotide-binding</keyword>
<comment type="caution">
    <text evidence="15">The sequence shown here is derived from an EMBL/GenBank/DDBJ whole genome shotgun (WGS) entry which is preliminary data.</text>
</comment>
<dbReference type="PROSITE" id="PS51193">
    <property type="entry name" value="HELICASE_ATP_BIND_2"/>
    <property type="match status" value="1"/>
</dbReference>
<evidence type="ECO:0000256" key="9">
    <source>
        <dbReference type="ARBA" id="ARBA00023004"/>
    </source>
</evidence>
<feature type="domain" description="Helicase ATP-binding" evidence="14">
    <location>
        <begin position="1"/>
        <end position="391"/>
    </location>
</feature>
<evidence type="ECO:0000256" key="6">
    <source>
        <dbReference type="ARBA" id="ARBA00022801"/>
    </source>
</evidence>
<dbReference type="SMART" id="SM00491">
    <property type="entry name" value="HELICc2"/>
    <property type="match status" value="1"/>
</dbReference>
<dbReference type="NCBIfam" id="TIGR00604">
    <property type="entry name" value="rad3"/>
    <property type="match status" value="1"/>
</dbReference>
<dbReference type="Pfam" id="PF13307">
    <property type="entry name" value="Helicase_C_2"/>
    <property type="match status" value="1"/>
</dbReference>
<evidence type="ECO:0000256" key="11">
    <source>
        <dbReference type="ARBA" id="ARBA00023235"/>
    </source>
</evidence>
<evidence type="ECO:0000256" key="7">
    <source>
        <dbReference type="ARBA" id="ARBA00022806"/>
    </source>
</evidence>
<dbReference type="Proteomes" id="UP000821866">
    <property type="component" value="Chromosome 8"/>
</dbReference>
<evidence type="ECO:0000313" key="15">
    <source>
        <dbReference type="EMBL" id="KAH8019587.1"/>
    </source>
</evidence>
<dbReference type="GO" id="GO:0003678">
    <property type="term" value="F:DNA helicase activity"/>
    <property type="evidence" value="ECO:0007669"/>
    <property type="project" value="InterPro"/>
</dbReference>
<evidence type="ECO:0000256" key="2">
    <source>
        <dbReference type="ARBA" id="ARBA00004123"/>
    </source>
</evidence>
<dbReference type="InterPro" id="IPR002464">
    <property type="entry name" value="DNA/RNA_helicase_DEAH_CS"/>
</dbReference>
<reference evidence="15" key="2">
    <citation type="submission" date="2021-09" db="EMBL/GenBank/DDBJ databases">
        <authorList>
            <person name="Jia N."/>
            <person name="Wang J."/>
            <person name="Shi W."/>
            <person name="Du L."/>
            <person name="Sun Y."/>
            <person name="Zhan W."/>
            <person name="Jiang J."/>
            <person name="Wang Q."/>
            <person name="Zhang B."/>
            <person name="Ji P."/>
            <person name="Sakyi L.B."/>
            <person name="Cui X."/>
            <person name="Yuan T."/>
            <person name="Jiang B."/>
            <person name="Yang W."/>
            <person name="Lam T.T.-Y."/>
            <person name="Chang Q."/>
            <person name="Ding S."/>
            <person name="Wang X."/>
            <person name="Zhu J."/>
            <person name="Ruan X."/>
            <person name="Zhao L."/>
            <person name="Wei J."/>
            <person name="Que T."/>
            <person name="Du C."/>
            <person name="Cheng J."/>
            <person name="Dai P."/>
            <person name="Han X."/>
            <person name="Huang E."/>
            <person name="Gao Y."/>
            <person name="Liu J."/>
            <person name="Shao H."/>
            <person name="Ye R."/>
            <person name="Li L."/>
            <person name="Wei W."/>
            <person name="Wang X."/>
            <person name="Wang C."/>
            <person name="Huo Q."/>
            <person name="Li W."/>
            <person name="Guo W."/>
            <person name="Chen H."/>
            <person name="Chen S."/>
            <person name="Zhou L."/>
            <person name="Zhou L."/>
            <person name="Ni X."/>
            <person name="Tian J."/>
            <person name="Zhou Y."/>
            <person name="Sheng Y."/>
            <person name="Liu T."/>
            <person name="Pan Y."/>
            <person name="Xia L."/>
            <person name="Li J."/>
            <person name="Zhao F."/>
            <person name="Cao W."/>
        </authorList>
    </citation>
    <scope>NUCLEOTIDE SEQUENCE</scope>
    <source>
        <strain evidence="15">Rmic-2018</strain>
        <tissue evidence="15">Larvae</tissue>
    </source>
</reference>
<keyword evidence="6" id="KW-0378">Hydrolase</keyword>
<dbReference type="SMART" id="SM00488">
    <property type="entry name" value="DEXDc2"/>
    <property type="match status" value="1"/>
</dbReference>
<comment type="cofactor">
    <cofactor evidence="1">
        <name>[4Fe-4S] cluster</name>
        <dbReference type="ChEBI" id="CHEBI:49883"/>
    </cofactor>
</comment>
<dbReference type="GO" id="GO:0006139">
    <property type="term" value="P:nucleobase-containing compound metabolic process"/>
    <property type="evidence" value="ECO:0007669"/>
    <property type="project" value="InterPro"/>
</dbReference>
<dbReference type="SUPFAM" id="SSF52540">
    <property type="entry name" value="P-loop containing nucleoside triphosphate hydrolases"/>
    <property type="match status" value="1"/>
</dbReference>
<protein>
    <recommendedName>
        <fullName evidence="14">Helicase ATP-binding domain-containing protein</fullName>
    </recommendedName>
</protein>
<dbReference type="PANTHER" id="PTHR11472:SF41">
    <property type="entry name" value="ATP-DEPENDENT DNA HELICASE DDX11-RELATED"/>
    <property type="match status" value="1"/>
</dbReference>
<dbReference type="EMBL" id="JABSTU010000010">
    <property type="protein sequence ID" value="KAH8019587.1"/>
    <property type="molecule type" value="Genomic_DNA"/>
</dbReference>
<dbReference type="GO" id="GO:0046872">
    <property type="term" value="F:metal ion binding"/>
    <property type="evidence" value="ECO:0007669"/>
    <property type="project" value="UniProtKB-KW"/>
</dbReference>
<gene>
    <name evidence="15" type="ORF">HPB51_020286</name>
</gene>
<name>A0A9J6DC62_RHIMP</name>
<feature type="region of interest" description="Disordered" evidence="13">
    <location>
        <begin position="239"/>
        <end position="258"/>
    </location>
</feature>
<dbReference type="GO" id="GO:0016818">
    <property type="term" value="F:hydrolase activity, acting on acid anhydrides, in phosphorus-containing anhydrides"/>
    <property type="evidence" value="ECO:0007669"/>
    <property type="project" value="InterPro"/>
</dbReference>
<accession>A0A9J6DC62</accession>
<organism evidence="15 16">
    <name type="scientific">Rhipicephalus microplus</name>
    <name type="common">Cattle tick</name>
    <name type="synonym">Boophilus microplus</name>
    <dbReference type="NCBI Taxonomy" id="6941"/>
    <lineage>
        <taxon>Eukaryota</taxon>
        <taxon>Metazoa</taxon>
        <taxon>Ecdysozoa</taxon>
        <taxon>Arthropoda</taxon>
        <taxon>Chelicerata</taxon>
        <taxon>Arachnida</taxon>
        <taxon>Acari</taxon>
        <taxon>Parasitiformes</taxon>
        <taxon>Ixodida</taxon>
        <taxon>Ixodoidea</taxon>
        <taxon>Ixodidae</taxon>
        <taxon>Rhipicephalinae</taxon>
        <taxon>Rhipicephalus</taxon>
        <taxon>Boophilus</taxon>
    </lineage>
</organism>
<dbReference type="GO" id="GO:0034085">
    <property type="term" value="P:establishment of sister chromatid cohesion"/>
    <property type="evidence" value="ECO:0007669"/>
    <property type="project" value="TreeGrafter"/>
</dbReference>
<evidence type="ECO:0000313" key="16">
    <source>
        <dbReference type="Proteomes" id="UP000821866"/>
    </source>
</evidence>
<dbReference type="InterPro" id="IPR027417">
    <property type="entry name" value="P-loop_NTPase"/>
</dbReference>
<reference evidence="15" key="1">
    <citation type="journal article" date="2020" name="Cell">
        <title>Large-Scale Comparative Analyses of Tick Genomes Elucidate Their Genetic Diversity and Vector Capacities.</title>
        <authorList>
            <consortium name="Tick Genome and Microbiome Consortium (TIGMIC)"/>
            <person name="Jia N."/>
            <person name="Wang J."/>
            <person name="Shi W."/>
            <person name="Du L."/>
            <person name="Sun Y."/>
            <person name="Zhan W."/>
            <person name="Jiang J.F."/>
            <person name="Wang Q."/>
            <person name="Zhang B."/>
            <person name="Ji P."/>
            <person name="Bell-Sakyi L."/>
            <person name="Cui X.M."/>
            <person name="Yuan T.T."/>
            <person name="Jiang B.G."/>
            <person name="Yang W.F."/>
            <person name="Lam T.T."/>
            <person name="Chang Q.C."/>
            <person name="Ding S.J."/>
            <person name="Wang X.J."/>
            <person name="Zhu J.G."/>
            <person name="Ruan X.D."/>
            <person name="Zhao L."/>
            <person name="Wei J.T."/>
            <person name="Ye R.Z."/>
            <person name="Que T.C."/>
            <person name="Du C.H."/>
            <person name="Zhou Y.H."/>
            <person name="Cheng J.X."/>
            <person name="Dai P.F."/>
            <person name="Guo W.B."/>
            <person name="Han X.H."/>
            <person name="Huang E.J."/>
            <person name="Li L.F."/>
            <person name="Wei W."/>
            <person name="Gao Y.C."/>
            <person name="Liu J.Z."/>
            <person name="Shao H.Z."/>
            <person name="Wang X."/>
            <person name="Wang C.C."/>
            <person name="Yang T.C."/>
            <person name="Huo Q.B."/>
            <person name="Li W."/>
            <person name="Chen H.Y."/>
            <person name="Chen S.E."/>
            <person name="Zhou L.G."/>
            <person name="Ni X.B."/>
            <person name="Tian J.H."/>
            <person name="Sheng Y."/>
            <person name="Liu T."/>
            <person name="Pan Y.S."/>
            <person name="Xia L.Y."/>
            <person name="Li J."/>
            <person name="Zhao F."/>
            <person name="Cao W.C."/>
        </authorList>
    </citation>
    <scope>NUCLEOTIDE SEQUENCE</scope>
    <source>
        <strain evidence="15">Rmic-2018</strain>
    </source>
</reference>
<evidence type="ECO:0000256" key="10">
    <source>
        <dbReference type="ARBA" id="ARBA00023014"/>
    </source>
</evidence>
<keyword evidence="11" id="KW-0413">Isomerase</keyword>
<dbReference type="GO" id="GO:0005634">
    <property type="term" value="C:nucleus"/>
    <property type="evidence" value="ECO:0007669"/>
    <property type="project" value="UniProtKB-SubCell"/>
</dbReference>
<dbReference type="GO" id="GO:0006974">
    <property type="term" value="P:DNA damage response"/>
    <property type="evidence" value="ECO:0007669"/>
    <property type="project" value="UniProtKB-ARBA"/>
</dbReference>
<dbReference type="InterPro" id="IPR010614">
    <property type="entry name" value="RAD3-like_helicase_DEAD"/>
</dbReference>
<evidence type="ECO:0000256" key="8">
    <source>
        <dbReference type="ARBA" id="ARBA00022840"/>
    </source>
</evidence>
<dbReference type="GO" id="GO:0051536">
    <property type="term" value="F:iron-sulfur cluster binding"/>
    <property type="evidence" value="ECO:0007669"/>
    <property type="project" value="UniProtKB-KW"/>
</dbReference>
<proteinExistence type="inferred from homology"/>
<dbReference type="CDD" id="cd18788">
    <property type="entry name" value="SF2_C_XPD"/>
    <property type="match status" value="1"/>
</dbReference>
<dbReference type="AlphaFoldDB" id="A0A9J6DC62"/>
<keyword evidence="7" id="KW-0347">Helicase</keyword>
<dbReference type="Gene3D" id="3.40.50.300">
    <property type="entry name" value="P-loop containing nucleotide triphosphate hydrolases"/>
    <property type="match status" value="3"/>
</dbReference>
<dbReference type="InterPro" id="IPR006554">
    <property type="entry name" value="Helicase-like_DEXD_c2"/>
</dbReference>
<keyword evidence="8" id="KW-0067">ATP-binding</keyword>
<keyword evidence="9" id="KW-0408">Iron</keyword>
<evidence type="ECO:0000256" key="5">
    <source>
        <dbReference type="ARBA" id="ARBA00022741"/>
    </source>
</evidence>
<evidence type="ECO:0000256" key="4">
    <source>
        <dbReference type="ARBA" id="ARBA00022723"/>
    </source>
</evidence>
<evidence type="ECO:0000256" key="13">
    <source>
        <dbReference type="SAM" id="MobiDB-lite"/>
    </source>
</evidence>
<comment type="subcellular location">
    <subcellularLocation>
        <location evidence="2">Nucleus</location>
    </subcellularLocation>
</comment>
<evidence type="ECO:0000256" key="12">
    <source>
        <dbReference type="ARBA" id="ARBA00023242"/>
    </source>
</evidence>
<keyword evidence="16" id="KW-1185">Reference proteome</keyword>
<dbReference type="InterPro" id="IPR014013">
    <property type="entry name" value="Helic_SF1/SF2_ATP-bd_DinG/Rad3"/>
</dbReference>
<keyword evidence="4" id="KW-0479">Metal-binding</keyword>
<dbReference type="VEuPathDB" id="VectorBase:LOC119175744"/>
<dbReference type="GO" id="GO:0003677">
    <property type="term" value="F:DNA binding"/>
    <property type="evidence" value="ECO:0007669"/>
    <property type="project" value="InterPro"/>
</dbReference>